<comment type="caution">
    <text evidence="1">The sequence shown here is derived from an EMBL/GenBank/DDBJ whole genome shotgun (WGS) entry which is preliminary data.</text>
</comment>
<organism evidence="1 2">
    <name type="scientific">Thermococcus sibiricus</name>
    <dbReference type="NCBI Taxonomy" id="172049"/>
    <lineage>
        <taxon>Archaea</taxon>
        <taxon>Methanobacteriati</taxon>
        <taxon>Methanobacteriota</taxon>
        <taxon>Thermococci</taxon>
        <taxon>Thermococcales</taxon>
        <taxon>Thermococcaceae</taxon>
        <taxon>Thermococcus</taxon>
    </lineage>
</organism>
<dbReference type="EMBL" id="LGFD01000018">
    <property type="protein sequence ID" value="KUK17653.1"/>
    <property type="molecule type" value="Genomic_DNA"/>
</dbReference>
<accession>A0A101ELV6</accession>
<protein>
    <submittedName>
        <fullName evidence="1">Uncharacterized protein</fullName>
    </submittedName>
</protein>
<dbReference type="GeneID" id="8096509"/>
<sequence length="224" mass="25709">MHASSGRGIMSEIEEFYRLLDSLKWGETVLLEHDSLTSSVQGLYYIIKWSMERNYPVVVDDFLDTFYLYATHMKLAGFNTSILNNVKVIKLGGKLKVGDIVTRLPVNEPEVYEKKYAEVTGSLFKQGKVINPVLGFERLLMFTNSNQEILMELNAVLEYIGNEKRIAFYIINEEVIEKSNPCIEFLLREMATTVIKISKKESRTVFSILRSVNNEIDGKEIIFS</sequence>
<dbReference type="AlphaFoldDB" id="A0A101ELV6"/>
<dbReference type="Proteomes" id="UP000053911">
    <property type="component" value="Unassembled WGS sequence"/>
</dbReference>
<gene>
    <name evidence="1" type="ORF">XD54_1091</name>
</gene>
<evidence type="ECO:0000313" key="1">
    <source>
        <dbReference type="EMBL" id="KUK17653.1"/>
    </source>
</evidence>
<name>A0A101ELV6_9EURY</name>
<dbReference type="Pfam" id="PF03192">
    <property type="entry name" value="DUF257"/>
    <property type="match status" value="1"/>
</dbReference>
<evidence type="ECO:0000313" key="2">
    <source>
        <dbReference type="Proteomes" id="UP000053911"/>
    </source>
</evidence>
<dbReference type="RefSeq" id="WP_228359800.1">
    <property type="nucleotide sequence ID" value="NZ_LGFD01000018.1"/>
</dbReference>
<proteinExistence type="predicted"/>
<reference evidence="2" key="1">
    <citation type="journal article" date="2015" name="MBio">
        <title>Genome-Resolved Metagenomic Analysis Reveals Roles for Candidate Phyla and Other Microbial Community Members in Biogeochemical Transformations in Oil Reservoirs.</title>
        <authorList>
            <person name="Hu P."/>
            <person name="Tom L."/>
            <person name="Singh A."/>
            <person name="Thomas B.C."/>
            <person name="Baker B.J."/>
            <person name="Piceno Y.M."/>
            <person name="Andersen G.L."/>
            <person name="Banfield J.F."/>
        </authorList>
    </citation>
    <scope>NUCLEOTIDE SEQUENCE [LARGE SCALE GENOMIC DNA]</scope>
</reference>
<dbReference type="InterPro" id="IPR005489">
    <property type="entry name" value="DUF257"/>
</dbReference>
<dbReference type="Gene3D" id="3.40.50.11570">
    <property type="entry name" value="Protein of unknown function DUF257"/>
    <property type="match status" value="1"/>
</dbReference>
<dbReference type="PATRIC" id="fig|172049.5.peg.2007"/>